<gene>
    <name evidence="2" type="ORF">RIF29_24341</name>
</gene>
<evidence type="ECO:0000313" key="2">
    <source>
        <dbReference type="EMBL" id="KAK7258756.1"/>
    </source>
</evidence>
<sequence>MANDCYLSRITLRPFKLNDVDDFMLMASDDMVTYYTRWNTFTSIEQALTFIRDVCIPHPWCRCVCFNDRCIGFISFTLGSGDERCKAEIGYAIAARYRGQGICTKVVKIAVSQVFKDFPCLLRIQALVDVENKASQRVLEKVGFLEEGVLRKYAFVKGKARDIAISSLLSIDNTHHPE</sequence>
<dbReference type="AlphaFoldDB" id="A0AAN9EKC8"/>
<keyword evidence="3" id="KW-1185">Reference proteome</keyword>
<name>A0AAN9EKC8_CROPI</name>
<dbReference type="PANTHER" id="PTHR46067:SF9">
    <property type="entry name" value="ACETYLTRANSFERASE (GNAT) DOMAIN PROTEIN"/>
    <property type="match status" value="1"/>
</dbReference>
<feature type="domain" description="N-acetyltransferase" evidence="1">
    <location>
        <begin position="10"/>
        <end position="162"/>
    </location>
</feature>
<dbReference type="InterPro" id="IPR016181">
    <property type="entry name" value="Acyl_CoA_acyltransferase"/>
</dbReference>
<dbReference type="EMBL" id="JAYWIO010000005">
    <property type="protein sequence ID" value="KAK7258756.1"/>
    <property type="molecule type" value="Genomic_DNA"/>
</dbReference>
<protein>
    <recommendedName>
        <fullName evidence="1">N-acetyltransferase domain-containing protein</fullName>
    </recommendedName>
</protein>
<comment type="caution">
    <text evidence="2">The sequence shown here is derived from an EMBL/GenBank/DDBJ whole genome shotgun (WGS) entry which is preliminary data.</text>
</comment>
<accession>A0AAN9EKC8</accession>
<dbReference type="PROSITE" id="PS51186">
    <property type="entry name" value="GNAT"/>
    <property type="match status" value="1"/>
</dbReference>
<dbReference type="PANTHER" id="PTHR46067">
    <property type="entry name" value="ACYL-COA N-ACYLTRANSFERASES (NAT) SUPERFAMILY PROTEIN"/>
    <property type="match status" value="1"/>
</dbReference>
<dbReference type="SUPFAM" id="SSF55729">
    <property type="entry name" value="Acyl-CoA N-acyltransferases (Nat)"/>
    <property type="match status" value="1"/>
</dbReference>
<reference evidence="2 3" key="1">
    <citation type="submission" date="2024-01" db="EMBL/GenBank/DDBJ databases">
        <title>The genomes of 5 underutilized Papilionoideae crops provide insights into root nodulation and disease resistanc.</title>
        <authorList>
            <person name="Yuan L."/>
        </authorList>
    </citation>
    <scope>NUCLEOTIDE SEQUENCE [LARGE SCALE GENOMIC DNA]</scope>
    <source>
        <strain evidence="2">ZHUSHIDOU_FW_LH</strain>
        <tissue evidence="2">Leaf</tissue>
    </source>
</reference>
<organism evidence="2 3">
    <name type="scientific">Crotalaria pallida</name>
    <name type="common">Smooth rattlebox</name>
    <name type="synonym">Crotalaria striata</name>
    <dbReference type="NCBI Taxonomy" id="3830"/>
    <lineage>
        <taxon>Eukaryota</taxon>
        <taxon>Viridiplantae</taxon>
        <taxon>Streptophyta</taxon>
        <taxon>Embryophyta</taxon>
        <taxon>Tracheophyta</taxon>
        <taxon>Spermatophyta</taxon>
        <taxon>Magnoliopsida</taxon>
        <taxon>eudicotyledons</taxon>
        <taxon>Gunneridae</taxon>
        <taxon>Pentapetalae</taxon>
        <taxon>rosids</taxon>
        <taxon>fabids</taxon>
        <taxon>Fabales</taxon>
        <taxon>Fabaceae</taxon>
        <taxon>Papilionoideae</taxon>
        <taxon>50 kb inversion clade</taxon>
        <taxon>genistoids sensu lato</taxon>
        <taxon>core genistoids</taxon>
        <taxon>Crotalarieae</taxon>
        <taxon>Crotalaria</taxon>
    </lineage>
</organism>
<evidence type="ECO:0000313" key="3">
    <source>
        <dbReference type="Proteomes" id="UP001372338"/>
    </source>
</evidence>
<dbReference type="Pfam" id="PF13302">
    <property type="entry name" value="Acetyltransf_3"/>
    <property type="match status" value="1"/>
</dbReference>
<evidence type="ECO:0000259" key="1">
    <source>
        <dbReference type="PROSITE" id="PS51186"/>
    </source>
</evidence>
<dbReference type="Proteomes" id="UP001372338">
    <property type="component" value="Unassembled WGS sequence"/>
</dbReference>
<dbReference type="GO" id="GO:0016747">
    <property type="term" value="F:acyltransferase activity, transferring groups other than amino-acyl groups"/>
    <property type="evidence" value="ECO:0007669"/>
    <property type="project" value="InterPro"/>
</dbReference>
<dbReference type="InterPro" id="IPR000182">
    <property type="entry name" value="GNAT_dom"/>
</dbReference>
<proteinExistence type="predicted"/>
<dbReference type="Gene3D" id="3.40.630.30">
    <property type="match status" value="1"/>
</dbReference>